<dbReference type="Proteomes" id="UP000177050">
    <property type="component" value="Unassembled WGS sequence"/>
</dbReference>
<gene>
    <name evidence="1" type="ORF">A3K52_01440</name>
</gene>
<reference evidence="1 2" key="1">
    <citation type="journal article" date="2016" name="Nat. Commun.">
        <title>Thousands of microbial genomes shed light on interconnected biogeochemical processes in an aquifer system.</title>
        <authorList>
            <person name="Anantharaman K."/>
            <person name="Brown C.T."/>
            <person name="Hug L.A."/>
            <person name="Sharon I."/>
            <person name="Castelle C.J."/>
            <person name="Probst A.J."/>
            <person name="Thomas B.C."/>
            <person name="Singh A."/>
            <person name="Wilkins M.J."/>
            <person name="Karaoz U."/>
            <person name="Brodie E.L."/>
            <person name="Williams K.H."/>
            <person name="Hubbard S.S."/>
            <person name="Banfield J.F."/>
        </authorList>
    </citation>
    <scope>NUCLEOTIDE SEQUENCE [LARGE SCALE GENOMIC DNA]</scope>
</reference>
<comment type="caution">
    <text evidence="1">The sequence shown here is derived from an EMBL/GenBank/DDBJ whole genome shotgun (WGS) entry which is preliminary data.</text>
</comment>
<dbReference type="InterPro" id="IPR029058">
    <property type="entry name" value="AB_hydrolase_fold"/>
</dbReference>
<accession>A0A1F7L029</accession>
<organism evidence="1 2">
    <name type="scientific">Candidatus Roizmanbacteria bacterium RIFOXYD1_FULL_38_12</name>
    <dbReference type="NCBI Taxonomy" id="1802093"/>
    <lineage>
        <taxon>Bacteria</taxon>
        <taxon>Candidatus Roizmaniibacteriota</taxon>
    </lineage>
</organism>
<evidence type="ECO:0008006" key="3">
    <source>
        <dbReference type="Google" id="ProtNLM"/>
    </source>
</evidence>
<proteinExistence type="predicted"/>
<dbReference type="SUPFAM" id="SSF53474">
    <property type="entry name" value="alpha/beta-Hydrolases"/>
    <property type="match status" value="1"/>
</dbReference>
<dbReference type="InterPro" id="IPR013744">
    <property type="entry name" value="SidJ"/>
</dbReference>
<sequence length="308" mass="34720">MTHTVQLTEFRSTDNIVLPALLFTPNIKTSKIALYLHGNGSSSVFYSVKKMNTLAKTLSQNGIAFFPFNNRGAHYIHKLTKGIGSNKTDVKMGTANELIKDCVYDIDGAIDFLKDKGFNTFYLIGSSTGANKIVVYHFYKRKNPVSKYILLSGGDDTGLYYEMLGRKKFKNLLSKSKKAVKENRGGELVTKYLEGGLMSNQSLFDTINPDGDYNIFPFNEYMNKLDLSKKNLFQEFTTIDKPTLVIYGEQDEYCYGNASKCMAILEDQVRGNPLFIFKIIKNTDHGFHGKESELSQTISLWLKKNGTS</sequence>
<name>A0A1F7L029_9BACT</name>
<protein>
    <recommendedName>
        <fullName evidence="3">Serine aminopeptidase S33 domain-containing protein</fullName>
    </recommendedName>
</protein>
<dbReference type="Pfam" id="PF08538">
    <property type="entry name" value="DUF1749"/>
    <property type="match status" value="1"/>
</dbReference>
<dbReference type="Gene3D" id="3.40.50.1820">
    <property type="entry name" value="alpha/beta hydrolase"/>
    <property type="match status" value="1"/>
</dbReference>
<dbReference type="EMBL" id="MGBR01000001">
    <property type="protein sequence ID" value="OGK73441.1"/>
    <property type="molecule type" value="Genomic_DNA"/>
</dbReference>
<evidence type="ECO:0000313" key="1">
    <source>
        <dbReference type="EMBL" id="OGK73441.1"/>
    </source>
</evidence>
<evidence type="ECO:0000313" key="2">
    <source>
        <dbReference type="Proteomes" id="UP000177050"/>
    </source>
</evidence>
<dbReference type="AlphaFoldDB" id="A0A1F7L029"/>